<dbReference type="Proteomes" id="UP000767446">
    <property type="component" value="Unassembled WGS sequence"/>
</dbReference>
<name>A0A941JSS3_9CHRO</name>
<dbReference type="PANTHER" id="PTHR47380:SF4">
    <property type="entry name" value="OS02G0533000 PROTEIN"/>
    <property type="match status" value="1"/>
</dbReference>
<feature type="transmembrane region" description="Helical" evidence="1">
    <location>
        <begin position="139"/>
        <end position="157"/>
    </location>
</feature>
<keyword evidence="1" id="KW-1133">Transmembrane helix</keyword>
<feature type="transmembrane region" description="Helical" evidence="1">
    <location>
        <begin position="91"/>
        <end position="119"/>
    </location>
</feature>
<evidence type="ECO:0000256" key="1">
    <source>
        <dbReference type="SAM" id="Phobius"/>
    </source>
</evidence>
<dbReference type="PANTHER" id="PTHR47380">
    <property type="entry name" value="OS02G0533000 PROTEIN"/>
    <property type="match status" value="1"/>
</dbReference>
<comment type="caution">
    <text evidence="2">The sequence shown here is derived from an EMBL/GenBank/DDBJ whole genome shotgun (WGS) entry which is preliminary data.</text>
</comment>
<feature type="transmembrane region" description="Helical" evidence="1">
    <location>
        <begin position="330"/>
        <end position="351"/>
    </location>
</feature>
<sequence>MTPQPEIMKSVEKLNYRVTVGDVAANAGLEINLAQRELLALASDAGGHLQVAESGDIVYLFPKNFRTILRNKYWRLAFQEWGEKVWKVVFFLIRISFGIVLIASIILMAIAITMILLAMSSDNEGEGGGGRNSSRGGRGFFWFNFSDFFYFFGFNGYNNTSRRVNSGERSKMNFLEAVFSFLFGDGLPNPDLEERRWQEIGTVIRNNRGAVVAEQIAPYLDRIEADRSEDEDYILPVLIRFNGYPEVSAAGEIIYYFPELQVTALERKSQPVSSYLREQLWQFSQAGSGQIMLASGLGAVNIILALVLGSLLKGEIGEQLGGLVAFVDGIYWLLLGYGIAFLLVPLIRYFWIKWRNGKIKLRNQQREKCSLLLNRADARLQQKIEYASQFAAQKVIGDEDITYSTETDLLEQDIKRADKIDAEWQRRLES</sequence>
<dbReference type="EMBL" id="JADQBC010000025">
    <property type="protein sequence ID" value="MBR8827277.1"/>
    <property type="molecule type" value="Genomic_DNA"/>
</dbReference>
<keyword evidence="1" id="KW-0472">Membrane</keyword>
<dbReference type="AlphaFoldDB" id="A0A941JSS3"/>
<feature type="transmembrane region" description="Helical" evidence="1">
    <location>
        <begin position="291"/>
        <end position="310"/>
    </location>
</feature>
<reference evidence="2" key="1">
    <citation type="submission" date="2021-02" db="EMBL/GenBank/DDBJ databases">
        <title>Metagenome analyses of Stigonema ocellatum DSM 106950, Chlorogloea purpurea SAG 13.99 and Gomphosphaeria aponina DSM 107014.</title>
        <authorList>
            <person name="Marter P."/>
            <person name="Huang S."/>
        </authorList>
    </citation>
    <scope>NUCLEOTIDE SEQUENCE</scope>
    <source>
        <strain evidence="2">JP213</strain>
    </source>
</reference>
<keyword evidence="1" id="KW-0812">Transmembrane</keyword>
<proteinExistence type="predicted"/>
<evidence type="ECO:0000313" key="3">
    <source>
        <dbReference type="Proteomes" id="UP000767446"/>
    </source>
</evidence>
<evidence type="ECO:0000313" key="2">
    <source>
        <dbReference type="EMBL" id="MBR8827277.1"/>
    </source>
</evidence>
<dbReference type="InterPro" id="IPR044200">
    <property type="entry name" value="At5g03900-like"/>
</dbReference>
<gene>
    <name evidence="2" type="ORF">DSM107014_05125</name>
</gene>
<accession>A0A941JSS3</accession>
<protein>
    <submittedName>
        <fullName evidence="2">Uncharacterized protein</fullName>
    </submittedName>
</protein>
<organism evidence="2 3">
    <name type="scientific">Gomphosphaeria aponina SAG 52.96 = DSM 107014</name>
    <dbReference type="NCBI Taxonomy" id="1521640"/>
    <lineage>
        <taxon>Bacteria</taxon>
        <taxon>Bacillati</taxon>
        <taxon>Cyanobacteriota</taxon>
        <taxon>Cyanophyceae</taxon>
        <taxon>Oscillatoriophycideae</taxon>
        <taxon>Chroococcales</taxon>
        <taxon>Gomphosphaeriaceae</taxon>
        <taxon>Gomphosphaeria</taxon>
    </lineage>
</organism>